<comment type="caution">
    <text evidence="2">The sequence shown here is derived from an EMBL/GenBank/DDBJ whole genome shotgun (WGS) entry which is preliminary data.</text>
</comment>
<keyword evidence="3" id="KW-1185">Reference proteome</keyword>
<evidence type="ECO:0000313" key="3">
    <source>
        <dbReference type="Proteomes" id="UP000287033"/>
    </source>
</evidence>
<gene>
    <name evidence="2" type="ORF">chiPu_0021964</name>
</gene>
<feature type="region of interest" description="Disordered" evidence="1">
    <location>
        <begin position="148"/>
        <end position="206"/>
    </location>
</feature>
<dbReference type="STRING" id="137246.A0A401RG72"/>
<accession>A0A401RG72</accession>
<organism evidence="2 3">
    <name type="scientific">Chiloscyllium punctatum</name>
    <name type="common">Brownbanded bambooshark</name>
    <name type="synonym">Hemiscyllium punctatum</name>
    <dbReference type="NCBI Taxonomy" id="137246"/>
    <lineage>
        <taxon>Eukaryota</taxon>
        <taxon>Metazoa</taxon>
        <taxon>Chordata</taxon>
        <taxon>Craniata</taxon>
        <taxon>Vertebrata</taxon>
        <taxon>Chondrichthyes</taxon>
        <taxon>Elasmobranchii</taxon>
        <taxon>Galeomorphii</taxon>
        <taxon>Galeoidea</taxon>
        <taxon>Orectolobiformes</taxon>
        <taxon>Hemiscylliidae</taxon>
        <taxon>Chiloscyllium</taxon>
    </lineage>
</organism>
<feature type="compositionally biased region" description="Basic and acidic residues" evidence="1">
    <location>
        <begin position="83"/>
        <end position="100"/>
    </location>
</feature>
<evidence type="ECO:0000256" key="1">
    <source>
        <dbReference type="SAM" id="MobiDB-lite"/>
    </source>
</evidence>
<reference evidence="2 3" key="1">
    <citation type="journal article" date="2018" name="Nat. Ecol. Evol.">
        <title>Shark genomes provide insights into elasmobranch evolution and the origin of vertebrates.</title>
        <authorList>
            <person name="Hara Y"/>
            <person name="Yamaguchi K"/>
            <person name="Onimaru K"/>
            <person name="Kadota M"/>
            <person name="Koyanagi M"/>
            <person name="Keeley SD"/>
            <person name="Tatsumi K"/>
            <person name="Tanaka K"/>
            <person name="Motone F"/>
            <person name="Kageyama Y"/>
            <person name="Nozu R"/>
            <person name="Adachi N"/>
            <person name="Nishimura O"/>
            <person name="Nakagawa R"/>
            <person name="Tanegashima C"/>
            <person name="Kiyatake I"/>
            <person name="Matsumoto R"/>
            <person name="Murakumo K"/>
            <person name="Nishida K"/>
            <person name="Terakita A"/>
            <person name="Kuratani S"/>
            <person name="Sato K"/>
            <person name="Hyodo S Kuraku.S."/>
        </authorList>
    </citation>
    <scope>NUCLEOTIDE SEQUENCE [LARGE SCALE GENOMIC DNA]</scope>
</reference>
<name>A0A401RG72_CHIPU</name>
<protein>
    <submittedName>
        <fullName evidence="2">Uncharacterized protein</fullName>
    </submittedName>
</protein>
<dbReference type="Proteomes" id="UP000287033">
    <property type="component" value="Unassembled WGS sequence"/>
</dbReference>
<feature type="compositionally biased region" description="Polar residues" evidence="1">
    <location>
        <begin position="178"/>
        <end position="194"/>
    </location>
</feature>
<feature type="region of interest" description="Disordered" evidence="1">
    <location>
        <begin position="61"/>
        <end position="110"/>
    </location>
</feature>
<feature type="compositionally biased region" description="Basic residues" evidence="1">
    <location>
        <begin position="195"/>
        <end position="205"/>
    </location>
</feature>
<dbReference type="AlphaFoldDB" id="A0A401RG72"/>
<dbReference type="EMBL" id="BEZZ01005386">
    <property type="protein sequence ID" value="GCC17158.1"/>
    <property type="molecule type" value="Genomic_DNA"/>
</dbReference>
<feature type="compositionally biased region" description="Basic and acidic residues" evidence="1">
    <location>
        <begin position="148"/>
        <end position="162"/>
    </location>
</feature>
<sequence>MEPVPEACVIGCSGHSENVLSVNVNGLKPRRVVEVHIKRSLSLREADLRGKELKWRSLPTKMPQRSLGRPEGAGLHGSGTVGRESERKQAATESLTHRNDGLPPINNSLSTDMAVVKEAGKERSKDAKRGRRSQTFFGKITSLLWRKKGDEKKEDGCKKSKELGAPQAEHTPEENGEQLLSESQRTPGDQQLNPHKTKVRRKSSLRRVFTFKKNNSEVKEFGWGGPGASKVKAEHPKQLALKAVCRPRLNKTARDSESVYEQVSEEVDRIVQSLESSGDKEKCLKETYAVEELETDGPRESGECVMY</sequence>
<evidence type="ECO:0000313" key="2">
    <source>
        <dbReference type="EMBL" id="GCC17158.1"/>
    </source>
</evidence>
<dbReference type="OrthoDB" id="9948726at2759"/>
<proteinExistence type="predicted"/>